<gene>
    <name evidence="1" type="ORF">DILT_LOCUS5948</name>
</gene>
<dbReference type="EMBL" id="UYRU01048497">
    <property type="protein sequence ID" value="VDN10117.1"/>
    <property type="molecule type" value="Genomic_DNA"/>
</dbReference>
<proteinExistence type="predicted"/>
<dbReference type="OrthoDB" id="3176171at2759"/>
<evidence type="ECO:0000313" key="2">
    <source>
        <dbReference type="Proteomes" id="UP000281553"/>
    </source>
</evidence>
<dbReference type="Proteomes" id="UP000281553">
    <property type="component" value="Unassembled WGS sequence"/>
</dbReference>
<reference evidence="1 2" key="1">
    <citation type="submission" date="2018-11" db="EMBL/GenBank/DDBJ databases">
        <authorList>
            <consortium name="Pathogen Informatics"/>
        </authorList>
    </citation>
    <scope>NUCLEOTIDE SEQUENCE [LARGE SCALE GENOMIC DNA]</scope>
</reference>
<accession>A0A3P7LDY0</accession>
<keyword evidence="2" id="KW-1185">Reference proteome</keyword>
<evidence type="ECO:0000313" key="1">
    <source>
        <dbReference type="EMBL" id="VDN10117.1"/>
    </source>
</evidence>
<dbReference type="AlphaFoldDB" id="A0A3P7LDY0"/>
<name>A0A3P7LDY0_DIBLA</name>
<organism evidence="1 2">
    <name type="scientific">Dibothriocephalus latus</name>
    <name type="common">Fish tapeworm</name>
    <name type="synonym">Diphyllobothrium latum</name>
    <dbReference type="NCBI Taxonomy" id="60516"/>
    <lineage>
        <taxon>Eukaryota</taxon>
        <taxon>Metazoa</taxon>
        <taxon>Spiralia</taxon>
        <taxon>Lophotrochozoa</taxon>
        <taxon>Platyhelminthes</taxon>
        <taxon>Cestoda</taxon>
        <taxon>Eucestoda</taxon>
        <taxon>Diphyllobothriidea</taxon>
        <taxon>Diphyllobothriidae</taxon>
        <taxon>Dibothriocephalus</taxon>
    </lineage>
</organism>
<protein>
    <submittedName>
        <fullName evidence="1">Uncharacterized protein</fullName>
    </submittedName>
</protein>
<sequence length="77" mass="8638">MQANPRYRGENILTLDLDLPCRTTLEYEPPQLAPQVIAALEAALQDEEALELDGRFVEVTCILIPLCTFSPYISMRG</sequence>